<dbReference type="AlphaFoldDB" id="A0A0R3X0X7"/>
<gene>
    <name evidence="3" type="ORF">TTAC_LOCUS6801</name>
</gene>
<dbReference type="Proteomes" id="UP000274429">
    <property type="component" value="Unassembled WGS sequence"/>
</dbReference>
<dbReference type="GO" id="GO:0007165">
    <property type="term" value="P:signal transduction"/>
    <property type="evidence" value="ECO:0007669"/>
    <property type="project" value="InterPro"/>
</dbReference>
<dbReference type="OrthoDB" id="5976022at2759"/>
<evidence type="ECO:0000256" key="2">
    <source>
        <dbReference type="ARBA" id="ARBA00023134"/>
    </source>
</evidence>
<dbReference type="PANTHER" id="PTHR24070">
    <property type="entry name" value="RAS, DI-RAS, AND RHEB FAMILY MEMBERS OF SMALL GTPASE SUPERFAMILY"/>
    <property type="match status" value="1"/>
</dbReference>
<evidence type="ECO:0000256" key="1">
    <source>
        <dbReference type="ARBA" id="ARBA00022741"/>
    </source>
</evidence>
<dbReference type="GO" id="GO:0016020">
    <property type="term" value="C:membrane"/>
    <property type="evidence" value="ECO:0007669"/>
    <property type="project" value="InterPro"/>
</dbReference>
<dbReference type="GO" id="GO:0005525">
    <property type="term" value="F:GTP binding"/>
    <property type="evidence" value="ECO:0007669"/>
    <property type="project" value="UniProtKB-KW"/>
</dbReference>
<sequence>MLHTSPLEEHHIIITTSTTTTLLLAALHAEEVVVVVISATHHIECVYWLLKSQSAEAQKVNGKACMLEILDTAGSEQFSSLQDLYIRNGQGFVLVYSVASLQSLLDLEAVHQQILRFKAKAPSRQSKTAKSTALPALPPIVLAGNKSDLTSVGHREVAKADGDAAARRWGCCAFVETSAKTGEGVMDVFREVVLQFLSLSSLSTLTSEKSLPSGE</sequence>
<dbReference type="PROSITE" id="PS51419">
    <property type="entry name" value="RAB"/>
    <property type="match status" value="1"/>
</dbReference>
<keyword evidence="4" id="KW-1185">Reference proteome</keyword>
<dbReference type="SMART" id="SM00173">
    <property type="entry name" value="RAS"/>
    <property type="match status" value="1"/>
</dbReference>
<dbReference type="STRING" id="6205.A0A0R3X0X7"/>
<dbReference type="GO" id="GO:0003924">
    <property type="term" value="F:GTPase activity"/>
    <property type="evidence" value="ECO:0007669"/>
    <property type="project" value="InterPro"/>
</dbReference>
<dbReference type="SMART" id="SM00174">
    <property type="entry name" value="RHO"/>
    <property type="match status" value="1"/>
</dbReference>
<evidence type="ECO:0000313" key="4">
    <source>
        <dbReference type="Proteomes" id="UP000274429"/>
    </source>
</evidence>
<dbReference type="EMBL" id="UYWX01020323">
    <property type="protein sequence ID" value="VDM31070.1"/>
    <property type="molecule type" value="Genomic_DNA"/>
</dbReference>
<protein>
    <submittedName>
        <fullName evidence="5">Small monomeric GTPase</fullName>
    </submittedName>
</protein>
<evidence type="ECO:0000313" key="3">
    <source>
        <dbReference type="EMBL" id="VDM31070.1"/>
    </source>
</evidence>
<dbReference type="Gene3D" id="3.40.50.300">
    <property type="entry name" value="P-loop containing nucleotide triphosphate hydrolases"/>
    <property type="match status" value="1"/>
</dbReference>
<dbReference type="PRINTS" id="PR00449">
    <property type="entry name" value="RASTRNSFRMNG"/>
</dbReference>
<proteinExistence type="predicted"/>
<accession>A0A0R3X0X7</accession>
<dbReference type="InterPro" id="IPR027417">
    <property type="entry name" value="P-loop_NTPase"/>
</dbReference>
<dbReference type="WBParaSite" id="TTAC_0000681601-mRNA-1">
    <property type="protein sequence ID" value="TTAC_0000681601-mRNA-1"/>
    <property type="gene ID" value="TTAC_0000681601"/>
</dbReference>
<dbReference type="PROSITE" id="PS51421">
    <property type="entry name" value="RAS"/>
    <property type="match status" value="1"/>
</dbReference>
<keyword evidence="1" id="KW-0547">Nucleotide-binding</keyword>
<reference evidence="5" key="1">
    <citation type="submission" date="2017-02" db="UniProtKB">
        <authorList>
            <consortium name="WormBaseParasite"/>
        </authorList>
    </citation>
    <scope>IDENTIFICATION</scope>
</reference>
<name>A0A0R3X0X7_HYDTA</name>
<dbReference type="SMART" id="SM00175">
    <property type="entry name" value="RAB"/>
    <property type="match status" value="1"/>
</dbReference>
<keyword evidence="2" id="KW-0342">GTP-binding</keyword>
<evidence type="ECO:0000313" key="5">
    <source>
        <dbReference type="WBParaSite" id="TTAC_0000681601-mRNA-1"/>
    </source>
</evidence>
<dbReference type="InterPro" id="IPR001806">
    <property type="entry name" value="Small_GTPase"/>
</dbReference>
<dbReference type="Pfam" id="PF00071">
    <property type="entry name" value="Ras"/>
    <property type="match status" value="1"/>
</dbReference>
<dbReference type="SUPFAM" id="SSF52540">
    <property type="entry name" value="P-loop containing nucleoside triphosphate hydrolases"/>
    <property type="match status" value="1"/>
</dbReference>
<dbReference type="InterPro" id="IPR020849">
    <property type="entry name" value="Small_GTPase_Ras-type"/>
</dbReference>
<organism evidence="5">
    <name type="scientific">Hydatigena taeniaeformis</name>
    <name type="common">Feline tapeworm</name>
    <name type="synonym">Taenia taeniaeformis</name>
    <dbReference type="NCBI Taxonomy" id="6205"/>
    <lineage>
        <taxon>Eukaryota</taxon>
        <taxon>Metazoa</taxon>
        <taxon>Spiralia</taxon>
        <taxon>Lophotrochozoa</taxon>
        <taxon>Platyhelminthes</taxon>
        <taxon>Cestoda</taxon>
        <taxon>Eucestoda</taxon>
        <taxon>Cyclophyllidea</taxon>
        <taxon>Taeniidae</taxon>
        <taxon>Hydatigera</taxon>
    </lineage>
</organism>
<reference evidence="3 4" key="2">
    <citation type="submission" date="2018-11" db="EMBL/GenBank/DDBJ databases">
        <authorList>
            <consortium name="Pathogen Informatics"/>
        </authorList>
    </citation>
    <scope>NUCLEOTIDE SEQUENCE [LARGE SCALE GENOMIC DNA]</scope>
</reference>